<evidence type="ECO:0000313" key="2">
    <source>
        <dbReference type="EMBL" id="SCX89217.1"/>
    </source>
</evidence>
<keyword evidence="1" id="KW-1133">Transmembrane helix</keyword>
<sequence>MDILLLYYLSKLFQKTFQKVKLPLFILFLFWLISKLSSLSLSYGRNIEKS</sequence>
<dbReference type="STRING" id="1120976.SAMN03080606_00410"/>
<proteinExistence type="predicted"/>
<evidence type="ECO:0000313" key="3">
    <source>
        <dbReference type="Proteomes" id="UP000198636"/>
    </source>
</evidence>
<dbReference type="AlphaFoldDB" id="A0A1G5BGC8"/>
<reference evidence="2 3" key="1">
    <citation type="submission" date="2016-10" db="EMBL/GenBank/DDBJ databases">
        <authorList>
            <person name="de Groot N.N."/>
        </authorList>
    </citation>
    <scope>NUCLEOTIDE SEQUENCE [LARGE SCALE GENOMIC DNA]</scope>
    <source>
        <strain evidence="2 3">DSM 18978</strain>
    </source>
</reference>
<keyword evidence="1" id="KW-0472">Membrane</keyword>
<feature type="transmembrane region" description="Helical" evidence="1">
    <location>
        <begin position="20"/>
        <end position="43"/>
    </location>
</feature>
<dbReference type="Proteomes" id="UP000198636">
    <property type="component" value="Unassembled WGS sequence"/>
</dbReference>
<name>A0A1G5BGC8_9FIRM</name>
<keyword evidence="1" id="KW-0812">Transmembrane</keyword>
<gene>
    <name evidence="2" type="ORF">SAMN03080606_00410</name>
</gene>
<accession>A0A1G5BGC8</accession>
<keyword evidence="3" id="KW-1185">Reference proteome</keyword>
<evidence type="ECO:0000256" key="1">
    <source>
        <dbReference type="SAM" id="Phobius"/>
    </source>
</evidence>
<organism evidence="2 3">
    <name type="scientific">Alkaliphilus peptidifermentans DSM 18978</name>
    <dbReference type="NCBI Taxonomy" id="1120976"/>
    <lineage>
        <taxon>Bacteria</taxon>
        <taxon>Bacillati</taxon>
        <taxon>Bacillota</taxon>
        <taxon>Clostridia</taxon>
        <taxon>Peptostreptococcales</taxon>
        <taxon>Natronincolaceae</taxon>
        <taxon>Alkaliphilus</taxon>
    </lineage>
</organism>
<protein>
    <submittedName>
        <fullName evidence="2">Uncharacterized protein</fullName>
    </submittedName>
</protein>
<dbReference type="EMBL" id="FMUS01000002">
    <property type="protein sequence ID" value="SCX89217.1"/>
    <property type="molecule type" value="Genomic_DNA"/>
</dbReference>